<evidence type="ECO:0000256" key="5">
    <source>
        <dbReference type="ARBA" id="ARBA00023235"/>
    </source>
</evidence>
<keyword evidence="3 9" id="KW-0347">Helicase</keyword>
<evidence type="ECO:0000256" key="8">
    <source>
        <dbReference type="ARBA" id="ARBA00048988"/>
    </source>
</evidence>
<evidence type="ECO:0000256" key="1">
    <source>
        <dbReference type="ARBA" id="ARBA00022741"/>
    </source>
</evidence>
<dbReference type="AlphaFoldDB" id="A0A3N0E5D5"/>
<keyword evidence="2 9" id="KW-0378">Hydrolase</keyword>
<feature type="compositionally biased region" description="Low complexity" evidence="10">
    <location>
        <begin position="124"/>
        <end position="158"/>
    </location>
</feature>
<dbReference type="PROSITE" id="PS51198">
    <property type="entry name" value="UVRD_HELICASE_ATP_BIND"/>
    <property type="match status" value="1"/>
</dbReference>
<feature type="binding site" evidence="9">
    <location>
        <begin position="296"/>
        <end position="303"/>
    </location>
    <ligand>
        <name>ATP</name>
        <dbReference type="ChEBI" id="CHEBI:30616"/>
    </ligand>
</feature>
<dbReference type="SUPFAM" id="SSF52540">
    <property type="entry name" value="P-loop containing nucleoside triphosphate hydrolases"/>
    <property type="match status" value="1"/>
</dbReference>
<reference evidence="12 13" key="1">
    <citation type="submission" date="2018-11" db="EMBL/GenBank/DDBJ databases">
        <title>The genome draft of YIM 96095.</title>
        <authorList>
            <person name="Tang S.-K."/>
            <person name="Chunyu W.-X."/>
            <person name="Feng Y.-Z."/>
        </authorList>
    </citation>
    <scope>NUCLEOTIDE SEQUENCE [LARGE SCALE GENOMIC DNA]</scope>
    <source>
        <strain evidence="12 13">YIM 96095</strain>
    </source>
</reference>
<dbReference type="EMBL" id="RJMB01000019">
    <property type="protein sequence ID" value="RNL83013.1"/>
    <property type="molecule type" value="Genomic_DNA"/>
</dbReference>
<dbReference type="Pfam" id="PF00580">
    <property type="entry name" value="UvrD-helicase"/>
    <property type="match status" value="1"/>
</dbReference>
<evidence type="ECO:0000256" key="4">
    <source>
        <dbReference type="ARBA" id="ARBA00022840"/>
    </source>
</evidence>
<keyword evidence="5" id="KW-0413">Isomerase</keyword>
<dbReference type="InterPro" id="IPR014017">
    <property type="entry name" value="DNA_helicase_UvrD-like_C"/>
</dbReference>
<dbReference type="EC" id="5.6.2.4" evidence="7"/>
<dbReference type="GO" id="GO:0016887">
    <property type="term" value="F:ATP hydrolysis activity"/>
    <property type="evidence" value="ECO:0007669"/>
    <property type="project" value="RHEA"/>
</dbReference>
<dbReference type="InterPro" id="IPR027417">
    <property type="entry name" value="P-loop_NTPase"/>
</dbReference>
<feature type="domain" description="UvrD-like helicase ATP-binding" evidence="11">
    <location>
        <begin position="275"/>
        <end position="610"/>
    </location>
</feature>
<feature type="region of interest" description="Disordered" evidence="10">
    <location>
        <begin position="642"/>
        <end position="662"/>
    </location>
</feature>
<dbReference type="PANTHER" id="PTHR11070">
    <property type="entry name" value="UVRD / RECB / PCRA DNA HELICASE FAMILY MEMBER"/>
    <property type="match status" value="1"/>
</dbReference>
<keyword evidence="13" id="KW-1185">Reference proteome</keyword>
<dbReference type="InterPro" id="IPR014016">
    <property type="entry name" value="UvrD-like_ATP-bd"/>
</dbReference>
<comment type="catalytic activity">
    <reaction evidence="6">
        <text>Couples ATP hydrolysis with the unwinding of duplex DNA by translocating in the 3'-5' direction.</text>
        <dbReference type="EC" id="5.6.2.4"/>
    </reaction>
</comment>
<dbReference type="OrthoDB" id="3196525at2"/>
<sequence length="811" mass="89930">MSVQGKATLRLLDKADKEIRKLPRSVKGAVYDFQYKFRDNPELPGLNLESLSGVEGERLHSARINREYRALLLHVGNNDYVLVAVRHHKDVYENLDRFKHQINPVTGGIEFMEVVESTTVRAAEPAAPGAADAGAEPEGRAAADTAEPAAEPPASSEGPAERSTPLLADYTKEQLRELGVAEALLPLALKVTTEEELYGLVEYAPSLTEDVLLRLADGNSYEEVLEAVTRPVAASDPVDPYDYSAALARPATRVTSEDTDIQEAIEDRFSRWKVFLHPAQRKLVRRDYRGPARVSGGPGTGKTIVALHRVAHLAQRLPKGRNKDILFTTFNKNLAADLRKRLLELGGQAVADRVEIVNIDRLATQIVAETGRTGRRRWIDDGKALREWEDMLTELGETRWDAEFLHAEWNQVILGQAVSSRADYFRARRAGRGKRISRAQRAEIWQLVERFTMRLDEKGLWTHRQVAELAARIQAEQAMKIAAFEERQEREGAQMLQHLEQSWANLRYPYRHVVVDEAQDLSPAHWKLLRALVREGDNDLFLVGDTHQRIYDNYASLSSLGINIRGRSARLTLSYRTTRQILGSALGLLGEETWDNLDDSTETLAGYRSVLRGPRPDIRGFDTWQGELDALVETVAAWQREDRERAAAATGADGEEPAEQEQTAIGVAVPTRDMVGEVEQRLAREGVRAATIGPDGPRLEDAVHVGTLHRFKGLEYQRMAIAGVAEGLVPHRHVEQYRDDPTRHGRELQRARSLLFVAATRARDTLSITWHGSPSPFLPGGAAAGSGTENAAAGTGAAVDGALFPPGGALF</sequence>
<proteinExistence type="predicted"/>
<keyword evidence="4 9" id="KW-0067">ATP-binding</keyword>
<evidence type="ECO:0000256" key="9">
    <source>
        <dbReference type="PROSITE-ProRule" id="PRU00560"/>
    </source>
</evidence>
<evidence type="ECO:0000259" key="11">
    <source>
        <dbReference type="PROSITE" id="PS51198"/>
    </source>
</evidence>
<protein>
    <recommendedName>
        <fullName evidence="7">DNA 3'-5' helicase</fullName>
        <ecNumber evidence="7">5.6.2.4</ecNumber>
    </recommendedName>
</protein>
<feature type="region of interest" description="Disordered" evidence="10">
    <location>
        <begin position="124"/>
        <end position="163"/>
    </location>
</feature>
<dbReference type="Pfam" id="PF13361">
    <property type="entry name" value="UvrD_C"/>
    <property type="match status" value="1"/>
</dbReference>
<accession>A0A3N0E5D5</accession>
<name>A0A3N0E5D5_9ACTN</name>
<gene>
    <name evidence="12" type="ORF">EFW17_17515</name>
</gene>
<dbReference type="SUPFAM" id="SSF143011">
    <property type="entry name" value="RelE-like"/>
    <property type="match status" value="1"/>
</dbReference>
<comment type="catalytic activity">
    <reaction evidence="8">
        <text>ATP + H2O = ADP + phosphate + H(+)</text>
        <dbReference type="Rhea" id="RHEA:13065"/>
        <dbReference type="ChEBI" id="CHEBI:15377"/>
        <dbReference type="ChEBI" id="CHEBI:15378"/>
        <dbReference type="ChEBI" id="CHEBI:30616"/>
        <dbReference type="ChEBI" id="CHEBI:43474"/>
        <dbReference type="ChEBI" id="CHEBI:456216"/>
        <dbReference type="EC" id="5.6.2.4"/>
    </reaction>
</comment>
<dbReference type="Gene3D" id="3.30.2310.20">
    <property type="entry name" value="RelE-like"/>
    <property type="match status" value="1"/>
</dbReference>
<dbReference type="Proteomes" id="UP000269198">
    <property type="component" value="Unassembled WGS sequence"/>
</dbReference>
<evidence type="ECO:0000256" key="10">
    <source>
        <dbReference type="SAM" id="MobiDB-lite"/>
    </source>
</evidence>
<dbReference type="GO" id="GO:0043138">
    <property type="term" value="F:3'-5' DNA helicase activity"/>
    <property type="evidence" value="ECO:0007669"/>
    <property type="project" value="UniProtKB-EC"/>
</dbReference>
<evidence type="ECO:0000256" key="2">
    <source>
        <dbReference type="ARBA" id="ARBA00022801"/>
    </source>
</evidence>
<dbReference type="InterPro" id="IPR035093">
    <property type="entry name" value="RelE/ParE_toxin_dom_sf"/>
</dbReference>
<evidence type="ECO:0000256" key="7">
    <source>
        <dbReference type="ARBA" id="ARBA00034808"/>
    </source>
</evidence>
<dbReference type="PANTHER" id="PTHR11070:SF45">
    <property type="entry name" value="DNA 3'-5' HELICASE"/>
    <property type="match status" value="1"/>
</dbReference>
<evidence type="ECO:0000313" key="12">
    <source>
        <dbReference type="EMBL" id="RNL83013.1"/>
    </source>
</evidence>
<keyword evidence="1 9" id="KW-0547">Nucleotide-binding</keyword>
<dbReference type="RefSeq" id="WP_123202490.1">
    <property type="nucleotide sequence ID" value="NZ_RJMB01000019.1"/>
</dbReference>
<dbReference type="InterPro" id="IPR000212">
    <property type="entry name" value="DNA_helicase_UvrD/REP"/>
</dbReference>
<dbReference type="Gene3D" id="3.40.50.300">
    <property type="entry name" value="P-loop containing nucleotide triphosphate hydrolases"/>
    <property type="match status" value="3"/>
</dbReference>
<dbReference type="GO" id="GO:0000725">
    <property type="term" value="P:recombinational repair"/>
    <property type="evidence" value="ECO:0007669"/>
    <property type="project" value="TreeGrafter"/>
</dbReference>
<dbReference type="GO" id="GO:0005524">
    <property type="term" value="F:ATP binding"/>
    <property type="evidence" value="ECO:0007669"/>
    <property type="project" value="UniProtKB-UniRule"/>
</dbReference>
<organism evidence="12 13">
    <name type="scientific">Halostreptopolyspora alba</name>
    <dbReference type="NCBI Taxonomy" id="2487137"/>
    <lineage>
        <taxon>Bacteria</taxon>
        <taxon>Bacillati</taxon>
        <taxon>Actinomycetota</taxon>
        <taxon>Actinomycetes</taxon>
        <taxon>Streptosporangiales</taxon>
        <taxon>Nocardiopsidaceae</taxon>
        <taxon>Halostreptopolyspora</taxon>
    </lineage>
</organism>
<dbReference type="GO" id="GO:0003677">
    <property type="term" value="F:DNA binding"/>
    <property type="evidence" value="ECO:0007669"/>
    <property type="project" value="InterPro"/>
</dbReference>
<comment type="caution">
    <text evidence="12">The sequence shown here is derived from an EMBL/GenBank/DDBJ whole genome shotgun (WGS) entry which is preliminary data.</text>
</comment>
<evidence type="ECO:0000256" key="3">
    <source>
        <dbReference type="ARBA" id="ARBA00022806"/>
    </source>
</evidence>
<evidence type="ECO:0000313" key="13">
    <source>
        <dbReference type="Proteomes" id="UP000269198"/>
    </source>
</evidence>
<evidence type="ECO:0000256" key="6">
    <source>
        <dbReference type="ARBA" id="ARBA00034617"/>
    </source>
</evidence>